<reference evidence="1" key="1">
    <citation type="journal article" date="2014" name="Front. Microbiol.">
        <title>High frequency of phylogenetically diverse reductive dehalogenase-homologous genes in deep subseafloor sedimentary metagenomes.</title>
        <authorList>
            <person name="Kawai M."/>
            <person name="Futagami T."/>
            <person name="Toyoda A."/>
            <person name="Takaki Y."/>
            <person name="Nishi S."/>
            <person name="Hori S."/>
            <person name="Arai W."/>
            <person name="Tsubouchi T."/>
            <person name="Morono Y."/>
            <person name="Uchiyama I."/>
            <person name="Ito T."/>
            <person name="Fujiyama A."/>
            <person name="Inagaki F."/>
            <person name="Takami H."/>
        </authorList>
    </citation>
    <scope>NUCLEOTIDE SEQUENCE</scope>
    <source>
        <strain evidence="1">Expedition CK06-06</strain>
    </source>
</reference>
<proteinExistence type="predicted"/>
<evidence type="ECO:0000313" key="1">
    <source>
        <dbReference type="EMBL" id="GAH26133.1"/>
    </source>
</evidence>
<dbReference type="EMBL" id="BART01041466">
    <property type="protein sequence ID" value="GAH26133.1"/>
    <property type="molecule type" value="Genomic_DNA"/>
</dbReference>
<protein>
    <submittedName>
        <fullName evidence="1">Uncharacterized protein</fullName>
    </submittedName>
</protein>
<organism evidence="1">
    <name type="scientific">marine sediment metagenome</name>
    <dbReference type="NCBI Taxonomy" id="412755"/>
    <lineage>
        <taxon>unclassified sequences</taxon>
        <taxon>metagenomes</taxon>
        <taxon>ecological metagenomes</taxon>
    </lineage>
</organism>
<dbReference type="AlphaFoldDB" id="X1FZF1"/>
<gene>
    <name evidence="1" type="ORF">S01H4_66706</name>
</gene>
<accession>X1FZF1</accession>
<comment type="caution">
    <text evidence="1">The sequence shown here is derived from an EMBL/GenBank/DDBJ whole genome shotgun (WGS) entry which is preliminary data.</text>
</comment>
<feature type="non-terminal residue" evidence="1">
    <location>
        <position position="64"/>
    </location>
</feature>
<name>X1FZF1_9ZZZZ</name>
<sequence>MEECAQRVIEWAELCLKAENPWLAEMQQIQERMSRSGAHIRSVDALKYETPEAWGQVRRLAQAG</sequence>